<sequence>MGRVFRLSSLALKYLLGKFLCLFLLS</sequence>
<reference evidence="1" key="1">
    <citation type="submission" date="2014-11" db="EMBL/GenBank/DDBJ databases">
        <authorList>
            <person name="Amaro Gonzalez C."/>
        </authorList>
    </citation>
    <scope>NUCLEOTIDE SEQUENCE</scope>
</reference>
<organism evidence="1">
    <name type="scientific">Anguilla anguilla</name>
    <name type="common">European freshwater eel</name>
    <name type="synonym">Muraena anguilla</name>
    <dbReference type="NCBI Taxonomy" id="7936"/>
    <lineage>
        <taxon>Eukaryota</taxon>
        <taxon>Metazoa</taxon>
        <taxon>Chordata</taxon>
        <taxon>Craniata</taxon>
        <taxon>Vertebrata</taxon>
        <taxon>Euteleostomi</taxon>
        <taxon>Actinopterygii</taxon>
        <taxon>Neopterygii</taxon>
        <taxon>Teleostei</taxon>
        <taxon>Anguilliformes</taxon>
        <taxon>Anguillidae</taxon>
        <taxon>Anguilla</taxon>
    </lineage>
</organism>
<protein>
    <submittedName>
        <fullName evidence="1">Uncharacterized protein</fullName>
    </submittedName>
</protein>
<reference evidence="1" key="2">
    <citation type="journal article" date="2015" name="Fish Shellfish Immunol.">
        <title>Early steps in the European eel (Anguilla anguilla)-Vibrio vulnificus interaction in the gills: Role of the RtxA13 toxin.</title>
        <authorList>
            <person name="Callol A."/>
            <person name="Pajuelo D."/>
            <person name="Ebbesson L."/>
            <person name="Teles M."/>
            <person name="MacKenzie S."/>
            <person name="Amaro C."/>
        </authorList>
    </citation>
    <scope>NUCLEOTIDE SEQUENCE</scope>
</reference>
<evidence type="ECO:0000313" key="1">
    <source>
        <dbReference type="EMBL" id="JAH28851.1"/>
    </source>
</evidence>
<name>A0A0E9RI83_ANGAN</name>
<dbReference type="AlphaFoldDB" id="A0A0E9RI83"/>
<dbReference type="EMBL" id="GBXM01079726">
    <property type="protein sequence ID" value="JAH28851.1"/>
    <property type="molecule type" value="Transcribed_RNA"/>
</dbReference>
<accession>A0A0E9RI83</accession>
<proteinExistence type="predicted"/>